<evidence type="ECO:0000313" key="5">
    <source>
        <dbReference type="Proteomes" id="UP000523000"/>
    </source>
</evidence>
<keyword evidence="2" id="KW-0732">Signal</keyword>
<accession>A0A839QGX9</accession>
<dbReference type="Pfam" id="PF13458">
    <property type="entry name" value="Peripla_BP_6"/>
    <property type="match status" value="1"/>
</dbReference>
<evidence type="ECO:0000256" key="2">
    <source>
        <dbReference type="ARBA" id="ARBA00022729"/>
    </source>
</evidence>
<comment type="similarity">
    <text evidence="1">Belongs to the leucine-binding protein family.</text>
</comment>
<gene>
    <name evidence="4" type="ORF">E9229_001799</name>
</gene>
<keyword evidence="5" id="KW-1185">Reference proteome</keyword>
<evidence type="ECO:0000256" key="1">
    <source>
        <dbReference type="ARBA" id="ARBA00010062"/>
    </source>
</evidence>
<comment type="caution">
    <text evidence="4">The sequence shown here is derived from an EMBL/GenBank/DDBJ whole genome shotgun (WGS) entry which is preliminary data.</text>
</comment>
<feature type="domain" description="Leucine-binding protein" evidence="3">
    <location>
        <begin position="3"/>
        <end position="333"/>
    </location>
</feature>
<dbReference type="SUPFAM" id="SSF53822">
    <property type="entry name" value="Periplasmic binding protein-like I"/>
    <property type="match status" value="1"/>
</dbReference>
<name>A0A839QGX9_9MICC</name>
<dbReference type="Proteomes" id="UP000523000">
    <property type="component" value="Unassembled WGS sequence"/>
</dbReference>
<proteinExistence type="inferred from homology"/>
<sequence length="346" mass="36855">MGLTVAMVLPLQGPGGIYAPSAEAVTELAVAEINAGGGIRGQELSTLLVDGGAPILSIRTEVAALVGSGAVQAVSGWHISPIRDALAPVLSGRVPYLYSALYEGGENRSGIYCTGEIPTVQLNPALDWLKLHRKAKRWFVVGDDYSWPKKTFSGVRAQMHALDLDIVGTAFNSAPQRMGAVLDDVARSGADAVLVLMVGQNAALFNRGFAHRGLQDAMIRLSPLMEENTLLASGADATQDLYSTAAYFRSLATTDALDLLGRYQRLHGRHAPALNSPAESCYEALQAFKHIAERAASLRINDLDAAVDGAEFTAGRGHVSFSGNHLRQPLYLALANGFDFEVVTRL</sequence>
<reference evidence="4 5" key="1">
    <citation type="submission" date="2020-08" db="EMBL/GenBank/DDBJ databases">
        <title>Sequencing the genomes of 1000 actinobacteria strains.</title>
        <authorList>
            <person name="Klenk H.-P."/>
        </authorList>
    </citation>
    <scope>NUCLEOTIDE SEQUENCE [LARGE SCALE GENOMIC DNA]</scope>
    <source>
        <strain evidence="4 5">DSM 22826</strain>
    </source>
</reference>
<evidence type="ECO:0000259" key="3">
    <source>
        <dbReference type="Pfam" id="PF13458"/>
    </source>
</evidence>
<dbReference type="PANTHER" id="PTHR47628">
    <property type="match status" value="1"/>
</dbReference>
<dbReference type="InterPro" id="IPR028081">
    <property type="entry name" value="Leu-bd"/>
</dbReference>
<evidence type="ECO:0000313" key="4">
    <source>
        <dbReference type="EMBL" id="MBB2995608.1"/>
    </source>
</evidence>
<organism evidence="4 5">
    <name type="scientific">Paeniglutamicibacter cryotolerans</name>
    <dbReference type="NCBI Taxonomy" id="670079"/>
    <lineage>
        <taxon>Bacteria</taxon>
        <taxon>Bacillati</taxon>
        <taxon>Actinomycetota</taxon>
        <taxon>Actinomycetes</taxon>
        <taxon>Micrococcales</taxon>
        <taxon>Micrococcaceae</taxon>
        <taxon>Paeniglutamicibacter</taxon>
    </lineage>
</organism>
<dbReference type="CDD" id="cd06358">
    <property type="entry name" value="PBP1_NHase"/>
    <property type="match status" value="1"/>
</dbReference>
<dbReference type="Gene3D" id="3.40.50.2300">
    <property type="match status" value="2"/>
</dbReference>
<dbReference type="RefSeq" id="WP_221184412.1">
    <property type="nucleotide sequence ID" value="NZ_BAABGK010000029.1"/>
</dbReference>
<protein>
    <submittedName>
        <fullName evidence="4">ABC-type branched-subunit amino acid transport system substrate-binding protein</fullName>
    </submittedName>
</protein>
<dbReference type="PANTHER" id="PTHR47628:SF1">
    <property type="entry name" value="ALIPHATIC AMIDASE EXPRESSION-REGULATING PROTEIN"/>
    <property type="match status" value="1"/>
</dbReference>
<dbReference type="InterPro" id="IPR028082">
    <property type="entry name" value="Peripla_BP_I"/>
</dbReference>
<dbReference type="AlphaFoldDB" id="A0A839QGX9"/>
<dbReference type="EMBL" id="JACHVS010000001">
    <property type="protein sequence ID" value="MBB2995608.1"/>
    <property type="molecule type" value="Genomic_DNA"/>
</dbReference>